<evidence type="ECO:0000256" key="6">
    <source>
        <dbReference type="ARBA" id="ARBA00023098"/>
    </source>
</evidence>
<dbReference type="EMBL" id="LS992241">
    <property type="protein sequence ID" value="SYX87482.1"/>
    <property type="molecule type" value="Genomic_DNA"/>
</dbReference>
<dbReference type="GO" id="GO:0006633">
    <property type="term" value="P:fatty acid biosynthetic process"/>
    <property type="evidence" value="ECO:0007669"/>
    <property type="project" value="UniProtKB-UniRule"/>
</dbReference>
<keyword evidence="4 8" id="KW-0276">Fatty acid metabolism</keyword>
<evidence type="ECO:0000256" key="2">
    <source>
        <dbReference type="ARBA" id="ARBA00022679"/>
    </source>
</evidence>
<dbReference type="GO" id="GO:0000287">
    <property type="term" value="F:magnesium ion binding"/>
    <property type="evidence" value="ECO:0007669"/>
    <property type="project" value="UniProtKB-UniRule"/>
</dbReference>
<feature type="binding site" evidence="8">
    <location>
        <position position="8"/>
    </location>
    <ligand>
        <name>Mg(2+)</name>
        <dbReference type="ChEBI" id="CHEBI:18420"/>
    </ligand>
</feature>
<accession>A0A383RLM3</accession>
<dbReference type="GO" id="GO:0005737">
    <property type="term" value="C:cytoplasm"/>
    <property type="evidence" value="ECO:0007669"/>
    <property type="project" value="UniProtKB-SubCell"/>
</dbReference>
<keyword evidence="5 8" id="KW-0460">Magnesium</keyword>
<dbReference type="HAMAP" id="MF_00101">
    <property type="entry name" value="AcpS"/>
    <property type="match status" value="1"/>
</dbReference>
<dbReference type="GO" id="GO:0008897">
    <property type="term" value="F:holo-[acyl-carrier-protein] synthase activity"/>
    <property type="evidence" value="ECO:0007669"/>
    <property type="project" value="UniProtKB-UniRule"/>
</dbReference>
<dbReference type="Proteomes" id="UP000304148">
    <property type="component" value="Chromosome"/>
</dbReference>
<keyword evidence="1 8" id="KW-0444">Lipid biosynthesis</keyword>
<dbReference type="Gene3D" id="3.90.470.20">
    <property type="entry name" value="4'-phosphopantetheinyl transferase domain"/>
    <property type="match status" value="1"/>
</dbReference>
<dbReference type="InterPro" id="IPR037143">
    <property type="entry name" value="4-PPantetheinyl_Trfase_dom_sf"/>
</dbReference>
<evidence type="ECO:0000256" key="8">
    <source>
        <dbReference type="HAMAP-Rule" id="MF_00101"/>
    </source>
</evidence>
<dbReference type="InterPro" id="IPR008278">
    <property type="entry name" value="4-PPantetheinyl_Trfase_dom"/>
</dbReference>
<evidence type="ECO:0000259" key="9">
    <source>
        <dbReference type="Pfam" id="PF01648"/>
    </source>
</evidence>
<dbReference type="AlphaFoldDB" id="A0A383RLM3"/>
<keyword evidence="8" id="KW-0963">Cytoplasm</keyword>
<evidence type="ECO:0000256" key="5">
    <source>
        <dbReference type="ARBA" id="ARBA00022842"/>
    </source>
</evidence>
<protein>
    <recommendedName>
        <fullName evidence="8">Holo-[acyl-carrier-protein] synthase</fullName>
        <shortName evidence="8">Holo-ACP synthase</shortName>
        <ecNumber evidence="8">2.7.8.7</ecNumber>
    </recommendedName>
    <alternativeName>
        <fullName evidence="8">4'-phosphopantetheinyl transferase AcpS</fullName>
    </alternativeName>
</protein>
<dbReference type="NCBIfam" id="TIGR00516">
    <property type="entry name" value="acpS"/>
    <property type="match status" value="1"/>
</dbReference>
<dbReference type="RefSeq" id="WP_138189077.1">
    <property type="nucleotide sequence ID" value="NZ_LS992241.1"/>
</dbReference>
<dbReference type="EC" id="2.7.8.7" evidence="8"/>
<comment type="catalytic activity">
    <reaction evidence="8">
        <text>apo-[ACP] + CoA = holo-[ACP] + adenosine 3',5'-bisphosphate + H(+)</text>
        <dbReference type="Rhea" id="RHEA:12068"/>
        <dbReference type="Rhea" id="RHEA-COMP:9685"/>
        <dbReference type="Rhea" id="RHEA-COMP:9690"/>
        <dbReference type="ChEBI" id="CHEBI:15378"/>
        <dbReference type="ChEBI" id="CHEBI:29999"/>
        <dbReference type="ChEBI" id="CHEBI:57287"/>
        <dbReference type="ChEBI" id="CHEBI:58343"/>
        <dbReference type="ChEBI" id="CHEBI:64479"/>
        <dbReference type="EC" id="2.7.8.7"/>
    </reaction>
</comment>
<evidence type="ECO:0000256" key="1">
    <source>
        <dbReference type="ARBA" id="ARBA00022516"/>
    </source>
</evidence>
<evidence type="ECO:0000256" key="3">
    <source>
        <dbReference type="ARBA" id="ARBA00022723"/>
    </source>
</evidence>
<dbReference type="Pfam" id="PF01648">
    <property type="entry name" value="ACPS"/>
    <property type="match status" value="1"/>
</dbReference>
<evidence type="ECO:0000313" key="11">
    <source>
        <dbReference type="Proteomes" id="UP000304148"/>
    </source>
</evidence>
<name>A0A383RLM3_PAEAL</name>
<dbReference type="NCBIfam" id="TIGR00556">
    <property type="entry name" value="pantethn_trn"/>
    <property type="match status" value="1"/>
</dbReference>
<evidence type="ECO:0000313" key="10">
    <source>
        <dbReference type="EMBL" id="SYX87482.1"/>
    </source>
</evidence>
<proteinExistence type="inferred from homology"/>
<keyword evidence="6 8" id="KW-0443">Lipid metabolism</keyword>
<dbReference type="InterPro" id="IPR002582">
    <property type="entry name" value="ACPS"/>
</dbReference>
<evidence type="ECO:0000256" key="4">
    <source>
        <dbReference type="ARBA" id="ARBA00022832"/>
    </source>
</evidence>
<feature type="binding site" evidence="8">
    <location>
        <position position="59"/>
    </location>
    <ligand>
        <name>Mg(2+)</name>
        <dbReference type="ChEBI" id="CHEBI:18420"/>
    </ligand>
</feature>
<comment type="similarity">
    <text evidence="8">Belongs to the P-Pant transferase superfamily. AcpS family.</text>
</comment>
<dbReference type="SUPFAM" id="SSF56214">
    <property type="entry name" value="4'-phosphopantetheinyl transferase"/>
    <property type="match status" value="1"/>
</dbReference>
<dbReference type="InterPro" id="IPR004568">
    <property type="entry name" value="Ppantetheine-prot_Trfase_dom"/>
</dbReference>
<comment type="function">
    <text evidence="8">Transfers the 4'-phosphopantetheine moiety from coenzyme A to a Ser of acyl-carrier-protein.</text>
</comment>
<keyword evidence="7 8" id="KW-0275">Fatty acid biosynthesis</keyword>
<sequence length="133" mass="14738">MIHGLGHDIIEIERVNKLLHDHIGVRFIARILTEREQAVYATKGGRQVEFAAGRFAAKEAIVKAFGTGIGEVISFQDIEILPDQLGKPIARLSKAAWQRLGLSSSEYRIHLSISHQPSIASAQAIVEWRTSDI</sequence>
<keyword evidence="2 8" id="KW-0808">Transferase</keyword>
<reference evidence="11" key="1">
    <citation type="submission" date="2018-08" db="EMBL/GenBank/DDBJ databases">
        <authorList>
            <person name="Chevrot R."/>
        </authorList>
    </citation>
    <scope>NUCLEOTIDE SEQUENCE [LARGE SCALE GENOMIC DNA]</scope>
</reference>
<evidence type="ECO:0000256" key="7">
    <source>
        <dbReference type="ARBA" id="ARBA00023160"/>
    </source>
</evidence>
<feature type="domain" description="4'-phosphopantetheinyl transferase" evidence="9">
    <location>
        <begin position="4"/>
        <end position="98"/>
    </location>
</feature>
<comment type="subcellular location">
    <subcellularLocation>
        <location evidence="8">Cytoplasm</location>
    </subcellularLocation>
</comment>
<gene>
    <name evidence="8 10" type="primary">acpS</name>
    <name evidence="10" type="ORF">PBLR_15912</name>
</gene>
<organism evidence="10 11">
    <name type="scientific">Paenibacillus alvei</name>
    <name type="common">Bacillus alvei</name>
    <dbReference type="NCBI Taxonomy" id="44250"/>
    <lineage>
        <taxon>Bacteria</taxon>
        <taxon>Bacillati</taxon>
        <taxon>Bacillota</taxon>
        <taxon>Bacilli</taxon>
        <taxon>Bacillales</taxon>
        <taxon>Paenibacillaceae</taxon>
        <taxon>Paenibacillus</taxon>
    </lineage>
</organism>
<comment type="cofactor">
    <cofactor evidence="8">
        <name>Mg(2+)</name>
        <dbReference type="ChEBI" id="CHEBI:18420"/>
    </cofactor>
</comment>
<keyword evidence="3 8" id="KW-0479">Metal-binding</keyword>